<dbReference type="AlphaFoldDB" id="A0A4S4EEW4"/>
<dbReference type="PANTHER" id="PTHR48065">
    <property type="entry name" value="OS10G0469600 PROTEIN"/>
    <property type="match status" value="1"/>
</dbReference>
<keyword evidence="1" id="KW-0433">Leucine-rich repeat</keyword>
<evidence type="ECO:0000313" key="4">
    <source>
        <dbReference type="EMBL" id="THG14929.1"/>
    </source>
</evidence>
<dbReference type="Gene3D" id="3.80.10.10">
    <property type="entry name" value="Ribonuclease Inhibitor"/>
    <property type="match status" value="1"/>
</dbReference>
<keyword evidence="2" id="KW-0677">Repeat</keyword>
<proteinExistence type="predicted"/>
<sequence>MQCSREALRKPLCLPCLVGNYSVSSSITIAVTTSNQKWERRGLLEFKDFLKSNGADADHLLPTWVKKPDHHSECCDWERVTCDRTTGHVTELFLQNVKDVSYEDFRSWFINASLFLPFKELQSLTLSYNSFGGWTDNEGMQTATM</sequence>
<evidence type="ECO:0000256" key="1">
    <source>
        <dbReference type="ARBA" id="ARBA00022614"/>
    </source>
</evidence>
<accession>A0A4S4EEW4</accession>
<reference evidence="4 5" key="1">
    <citation type="journal article" date="2018" name="Proc. Natl. Acad. Sci. U.S.A.">
        <title>Draft genome sequence of Camellia sinensis var. sinensis provides insights into the evolution of the tea genome and tea quality.</title>
        <authorList>
            <person name="Wei C."/>
            <person name="Yang H."/>
            <person name="Wang S."/>
            <person name="Zhao J."/>
            <person name="Liu C."/>
            <person name="Gao L."/>
            <person name="Xia E."/>
            <person name="Lu Y."/>
            <person name="Tai Y."/>
            <person name="She G."/>
            <person name="Sun J."/>
            <person name="Cao H."/>
            <person name="Tong W."/>
            <person name="Gao Q."/>
            <person name="Li Y."/>
            <person name="Deng W."/>
            <person name="Jiang X."/>
            <person name="Wang W."/>
            <person name="Chen Q."/>
            <person name="Zhang S."/>
            <person name="Li H."/>
            <person name="Wu J."/>
            <person name="Wang P."/>
            <person name="Li P."/>
            <person name="Shi C."/>
            <person name="Zheng F."/>
            <person name="Jian J."/>
            <person name="Huang B."/>
            <person name="Shan D."/>
            <person name="Shi M."/>
            <person name="Fang C."/>
            <person name="Yue Y."/>
            <person name="Li F."/>
            <person name="Li D."/>
            <person name="Wei S."/>
            <person name="Han B."/>
            <person name="Jiang C."/>
            <person name="Yin Y."/>
            <person name="Xia T."/>
            <person name="Zhang Z."/>
            <person name="Bennetzen J.L."/>
            <person name="Zhao S."/>
            <person name="Wan X."/>
        </authorList>
    </citation>
    <scope>NUCLEOTIDE SEQUENCE [LARGE SCALE GENOMIC DNA]</scope>
    <source>
        <strain evidence="5">cv. Shuchazao</strain>
        <tissue evidence="4">Leaf</tissue>
    </source>
</reference>
<evidence type="ECO:0000313" key="5">
    <source>
        <dbReference type="Proteomes" id="UP000306102"/>
    </source>
</evidence>
<dbReference type="EMBL" id="SDRB02005020">
    <property type="protein sequence ID" value="THG14929.1"/>
    <property type="molecule type" value="Genomic_DNA"/>
</dbReference>
<protein>
    <recommendedName>
        <fullName evidence="3">Leucine-rich repeat-containing N-terminal plant-type domain-containing protein</fullName>
    </recommendedName>
</protein>
<dbReference type="STRING" id="542762.A0A4S4EEW4"/>
<dbReference type="PANTHER" id="PTHR48065:SF75">
    <property type="entry name" value="LEUCINE-RICH REPEAT-CONTAINING N-TERMINAL PLANT-TYPE DOMAIN-CONTAINING PROTEIN"/>
    <property type="match status" value="1"/>
</dbReference>
<name>A0A4S4EEW4_CAMSN</name>
<dbReference type="InterPro" id="IPR032675">
    <property type="entry name" value="LRR_dom_sf"/>
</dbReference>
<evidence type="ECO:0000256" key="2">
    <source>
        <dbReference type="ARBA" id="ARBA00022737"/>
    </source>
</evidence>
<dbReference type="Proteomes" id="UP000306102">
    <property type="component" value="Unassembled WGS sequence"/>
</dbReference>
<dbReference type="Pfam" id="PF08263">
    <property type="entry name" value="LRRNT_2"/>
    <property type="match status" value="1"/>
</dbReference>
<keyword evidence="5" id="KW-1185">Reference proteome</keyword>
<gene>
    <name evidence="4" type="ORF">TEA_015393</name>
</gene>
<organism evidence="4 5">
    <name type="scientific">Camellia sinensis var. sinensis</name>
    <name type="common">China tea</name>
    <dbReference type="NCBI Taxonomy" id="542762"/>
    <lineage>
        <taxon>Eukaryota</taxon>
        <taxon>Viridiplantae</taxon>
        <taxon>Streptophyta</taxon>
        <taxon>Embryophyta</taxon>
        <taxon>Tracheophyta</taxon>
        <taxon>Spermatophyta</taxon>
        <taxon>Magnoliopsida</taxon>
        <taxon>eudicotyledons</taxon>
        <taxon>Gunneridae</taxon>
        <taxon>Pentapetalae</taxon>
        <taxon>asterids</taxon>
        <taxon>Ericales</taxon>
        <taxon>Theaceae</taxon>
        <taxon>Camellia</taxon>
    </lineage>
</organism>
<evidence type="ECO:0000259" key="3">
    <source>
        <dbReference type="Pfam" id="PF08263"/>
    </source>
</evidence>
<dbReference type="InterPro" id="IPR013210">
    <property type="entry name" value="LRR_N_plant-typ"/>
</dbReference>
<feature type="domain" description="Leucine-rich repeat-containing N-terminal plant-type" evidence="3">
    <location>
        <begin position="39"/>
        <end position="83"/>
    </location>
</feature>
<comment type="caution">
    <text evidence="4">The sequence shown here is derived from an EMBL/GenBank/DDBJ whole genome shotgun (WGS) entry which is preliminary data.</text>
</comment>